<gene>
    <name evidence="2" type="ORF">IFM89_015875</name>
</gene>
<accession>A0A835M638</accession>
<name>A0A835M638_9MAGN</name>
<protein>
    <submittedName>
        <fullName evidence="2">Uncharacterized protein</fullName>
    </submittedName>
</protein>
<feature type="chain" id="PRO_5033011428" evidence="1">
    <location>
        <begin position="22"/>
        <end position="290"/>
    </location>
</feature>
<dbReference type="SUPFAM" id="SSF56219">
    <property type="entry name" value="DNase I-like"/>
    <property type="match status" value="1"/>
</dbReference>
<reference evidence="2 3" key="1">
    <citation type="submission" date="2020-10" db="EMBL/GenBank/DDBJ databases">
        <title>The Coptis chinensis genome and diversification of protoberbering-type alkaloids.</title>
        <authorList>
            <person name="Wang B."/>
            <person name="Shu S."/>
            <person name="Song C."/>
            <person name="Liu Y."/>
        </authorList>
    </citation>
    <scope>NUCLEOTIDE SEQUENCE [LARGE SCALE GENOMIC DNA]</scope>
    <source>
        <strain evidence="2">HL-2020</strain>
        <tissue evidence="2">Leaf</tissue>
    </source>
</reference>
<evidence type="ECO:0000313" key="2">
    <source>
        <dbReference type="EMBL" id="KAF9621053.1"/>
    </source>
</evidence>
<organism evidence="2 3">
    <name type="scientific">Coptis chinensis</name>
    <dbReference type="NCBI Taxonomy" id="261450"/>
    <lineage>
        <taxon>Eukaryota</taxon>
        <taxon>Viridiplantae</taxon>
        <taxon>Streptophyta</taxon>
        <taxon>Embryophyta</taxon>
        <taxon>Tracheophyta</taxon>
        <taxon>Spermatophyta</taxon>
        <taxon>Magnoliopsida</taxon>
        <taxon>Ranunculales</taxon>
        <taxon>Ranunculaceae</taxon>
        <taxon>Coptidoideae</taxon>
        <taxon>Coptis</taxon>
    </lineage>
</organism>
<sequence length="290" mass="33871">MGARYHWVPNLWLLWRHDVLAPTLHSQSSKHITVESQNGLITIIHASSVYVRWRHLWVELSSLNSSSRAWLMIGDFNAYLSPTEKKGGRTPLYVAMSDFRDMVHSNQLMEAPHSGFEFTWLNKHMGVDKTITIPRPRNVPFKFFKMWTTDTSLKDLVLQSWSEPIEGHSIFVLTQKLKRLKGALKCWNRNIFGNLETKVREEYEGNQWNFPDSLKQILNSLGVDLSQLQLPDQHKEDRRVWCQSTNGLFSVSSAYEAIRERVNVPLWTKFLWSAEVLPIKDTWDRMENTS</sequence>
<feature type="signal peptide" evidence="1">
    <location>
        <begin position="1"/>
        <end position="21"/>
    </location>
</feature>
<dbReference type="InterPro" id="IPR036691">
    <property type="entry name" value="Endo/exonu/phosph_ase_sf"/>
</dbReference>
<dbReference type="Gene3D" id="3.60.10.10">
    <property type="entry name" value="Endonuclease/exonuclease/phosphatase"/>
    <property type="match status" value="1"/>
</dbReference>
<proteinExistence type="predicted"/>
<keyword evidence="1" id="KW-0732">Signal</keyword>
<dbReference type="Proteomes" id="UP000631114">
    <property type="component" value="Unassembled WGS sequence"/>
</dbReference>
<comment type="caution">
    <text evidence="2">The sequence shown here is derived from an EMBL/GenBank/DDBJ whole genome shotgun (WGS) entry which is preliminary data.</text>
</comment>
<dbReference type="AlphaFoldDB" id="A0A835M638"/>
<dbReference type="PANTHER" id="PTHR33710:SF71">
    <property type="entry name" value="ENDONUCLEASE_EXONUCLEASE_PHOSPHATASE DOMAIN-CONTAINING PROTEIN"/>
    <property type="match status" value="1"/>
</dbReference>
<dbReference type="OrthoDB" id="1932741at2759"/>
<dbReference type="EMBL" id="JADFTS010000002">
    <property type="protein sequence ID" value="KAF9621053.1"/>
    <property type="molecule type" value="Genomic_DNA"/>
</dbReference>
<evidence type="ECO:0000256" key="1">
    <source>
        <dbReference type="SAM" id="SignalP"/>
    </source>
</evidence>
<evidence type="ECO:0000313" key="3">
    <source>
        <dbReference type="Proteomes" id="UP000631114"/>
    </source>
</evidence>
<dbReference type="PANTHER" id="PTHR33710">
    <property type="entry name" value="BNAC02G09200D PROTEIN"/>
    <property type="match status" value="1"/>
</dbReference>
<keyword evidence="3" id="KW-1185">Reference proteome</keyword>